<keyword evidence="4" id="KW-0472">Membrane</keyword>
<dbReference type="OrthoDB" id="6359816at2759"/>
<dbReference type="AlphaFoldDB" id="A0A1Y1HJU8"/>
<dbReference type="Gene3D" id="1.25.40.420">
    <property type="match status" value="1"/>
</dbReference>
<feature type="transmembrane region" description="Helical" evidence="4">
    <location>
        <begin position="415"/>
        <end position="438"/>
    </location>
</feature>
<dbReference type="CDD" id="cd18186">
    <property type="entry name" value="BTB_POZ_ZBTB_KLHL-like"/>
    <property type="match status" value="1"/>
</dbReference>
<dbReference type="InterPro" id="IPR011333">
    <property type="entry name" value="SKP1/BTB/POZ_sf"/>
</dbReference>
<dbReference type="Proteomes" id="UP000054558">
    <property type="component" value="Unassembled WGS sequence"/>
</dbReference>
<protein>
    <recommendedName>
        <fullName evidence="5">BTB domain-containing protein</fullName>
    </recommendedName>
</protein>
<reference evidence="6 7" key="1">
    <citation type="journal article" date="2014" name="Nat. Commun.">
        <title>Klebsormidium flaccidum genome reveals primary factors for plant terrestrial adaptation.</title>
        <authorList>
            <person name="Hori K."/>
            <person name="Maruyama F."/>
            <person name="Fujisawa T."/>
            <person name="Togashi T."/>
            <person name="Yamamoto N."/>
            <person name="Seo M."/>
            <person name="Sato S."/>
            <person name="Yamada T."/>
            <person name="Mori H."/>
            <person name="Tajima N."/>
            <person name="Moriyama T."/>
            <person name="Ikeuchi M."/>
            <person name="Watanabe M."/>
            <person name="Wada H."/>
            <person name="Kobayashi K."/>
            <person name="Saito M."/>
            <person name="Masuda T."/>
            <person name="Sasaki-Sekimoto Y."/>
            <person name="Mashiguchi K."/>
            <person name="Awai K."/>
            <person name="Shimojima M."/>
            <person name="Masuda S."/>
            <person name="Iwai M."/>
            <person name="Nobusawa T."/>
            <person name="Narise T."/>
            <person name="Kondo S."/>
            <person name="Saito H."/>
            <person name="Sato R."/>
            <person name="Murakawa M."/>
            <person name="Ihara Y."/>
            <person name="Oshima-Yamada Y."/>
            <person name="Ohtaka K."/>
            <person name="Satoh M."/>
            <person name="Sonobe K."/>
            <person name="Ishii M."/>
            <person name="Ohtani R."/>
            <person name="Kanamori-Sato M."/>
            <person name="Honoki R."/>
            <person name="Miyazaki D."/>
            <person name="Mochizuki H."/>
            <person name="Umetsu J."/>
            <person name="Higashi K."/>
            <person name="Shibata D."/>
            <person name="Kamiya Y."/>
            <person name="Sato N."/>
            <person name="Nakamura Y."/>
            <person name="Tabata S."/>
            <person name="Ida S."/>
            <person name="Kurokawa K."/>
            <person name="Ohta H."/>
        </authorList>
    </citation>
    <scope>NUCLEOTIDE SEQUENCE [LARGE SCALE GENOMIC DNA]</scope>
    <source>
        <strain evidence="6 7">NIES-2285</strain>
    </source>
</reference>
<feature type="compositionally biased region" description="Basic and acidic residues" evidence="3">
    <location>
        <begin position="9"/>
        <end position="25"/>
    </location>
</feature>
<dbReference type="InterPro" id="IPR045890">
    <property type="entry name" value="POB1-like"/>
</dbReference>
<evidence type="ECO:0000313" key="7">
    <source>
        <dbReference type="Proteomes" id="UP000054558"/>
    </source>
</evidence>
<evidence type="ECO:0000256" key="1">
    <source>
        <dbReference type="ARBA" id="ARBA00002668"/>
    </source>
</evidence>
<name>A0A1Y1HJU8_KLENI</name>
<gene>
    <name evidence="6" type="ORF">KFL_000190290</name>
</gene>
<dbReference type="Pfam" id="PF07707">
    <property type="entry name" value="BACK"/>
    <property type="match status" value="1"/>
</dbReference>
<dbReference type="EMBL" id="DF236968">
    <property type="protein sequence ID" value="GAQ78810.1"/>
    <property type="molecule type" value="Genomic_DNA"/>
</dbReference>
<dbReference type="InterPro" id="IPR011705">
    <property type="entry name" value="BACK"/>
</dbReference>
<comment type="function">
    <text evidence="1">May act as a substrate-specific adapter of an E3 ubiquitin-protein ligase complex (CUL3-RBX1-BTB) which mediates the ubiquitination and subsequent proteasomal degradation of target proteins.</text>
</comment>
<feature type="domain" description="BTB" evidence="5">
    <location>
        <begin position="87"/>
        <end position="169"/>
    </location>
</feature>
<evidence type="ECO:0000259" key="5">
    <source>
        <dbReference type="PROSITE" id="PS50097"/>
    </source>
</evidence>
<proteinExistence type="predicted"/>
<dbReference type="Gene3D" id="3.30.710.10">
    <property type="entry name" value="Potassium Channel Kv1.1, Chain A"/>
    <property type="match status" value="1"/>
</dbReference>
<evidence type="ECO:0000256" key="2">
    <source>
        <dbReference type="ARBA" id="ARBA00004906"/>
    </source>
</evidence>
<keyword evidence="4" id="KW-0812">Transmembrane</keyword>
<evidence type="ECO:0000256" key="3">
    <source>
        <dbReference type="SAM" id="MobiDB-lite"/>
    </source>
</evidence>
<dbReference type="PROSITE" id="PS50097">
    <property type="entry name" value="BTB"/>
    <property type="match status" value="1"/>
</dbReference>
<dbReference type="Pfam" id="PF00651">
    <property type="entry name" value="BTB"/>
    <property type="match status" value="1"/>
</dbReference>
<keyword evidence="7" id="KW-1185">Reference proteome</keyword>
<evidence type="ECO:0000313" key="6">
    <source>
        <dbReference type="EMBL" id="GAQ78810.1"/>
    </source>
</evidence>
<dbReference type="PANTHER" id="PTHR46336:SF3">
    <property type="entry name" value="BTB_POZ DOMAIN-CONTAINING PROTEIN POB1"/>
    <property type="match status" value="1"/>
</dbReference>
<dbReference type="STRING" id="105231.A0A1Y1HJU8"/>
<comment type="pathway">
    <text evidence="2">Protein modification; protein ubiquitination.</text>
</comment>
<accession>A0A1Y1HJU8</accession>
<dbReference type="OMA" id="HFQYPNP"/>
<sequence length="444" mass="48469">MEALSAEAPQHDLAKEEREVSEGDSVHLSFGYGSDLTQFSDRVIRVHVVQDDDQEEPSFGTRLKETYLSQSHAASSVSATGSNEQSVDLEMQSTGCTTTEKERGWSYDIPISSLIVAAHSEYFKTMLLSGLQESRTKEKPIEVTLCPQGAHFFNILIEFAYTHHIPPDVRSDKESLCCLLTVADRFEATQCMQKGAKELKSSPTSLEDAVMYLNLPETVKRHPALRDLMDSVSGLTGWSFEDVAACDNFCAITEASMMTLVSHLRVSDDHVEAVFALMLEWFRFRGPERWSGFETLLSHLGFWRMSPSFVREEVEACPELRGREGRALVEQVKALKDPWEEVKAAAASQELAALQGAAIVVAGAAPAAGGPAAPAKVGPDPGMVFFMMLGGLAGFIVPLIFATPHQSGSVDLICLTFSGILPGSGTVMGMIIGSLFGLKLNRRR</sequence>
<dbReference type="PANTHER" id="PTHR46336">
    <property type="entry name" value="OS02G0260700 PROTEIN"/>
    <property type="match status" value="1"/>
</dbReference>
<dbReference type="SUPFAM" id="SSF54695">
    <property type="entry name" value="POZ domain"/>
    <property type="match status" value="1"/>
</dbReference>
<organism evidence="6 7">
    <name type="scientific">Klebsormidium nitens</name>
    <name type="common">Green alga</name>
    <name type="synonym">Ulothrix nitens</name>
    <dbReference type="NCBI Taxonomy" id="105231"/>
    <lineage>
        <taxon>Eukaryota</taxon>
        <taxon>Viridiplantae</taxon>
        <taxon>Streptophyta</taxon>
        <taxon>Klebsormidiophyceae</taxon>
        <taxon>Klebsormidiales</taxon>
        <taxon>Klebsormidiaceae</taxon>
        <taxon>Klebsormidium</taxon>
    </lineage>
</organism>
<dbReference type="InterPro" id="IPR000210">
    <property type="entry name" value="BTB/POZ_dom"/>
</dbReference>
<feature type="transmembrane region" description="Helical" evidence="4">
    <location>
        <begin position="384"/>
        <end position="403"/>
    </location>
</feature>
<keyword evidence="4" id="KW-1133">Transmembrane helix</keyword>
<feature type="region of interest" description="Disordered" evidence="3">
    <location>
        <begin position="1"/>
        <end position="26"/>
    </location>
</feature>
<evidence type="ECO:0000256" key="4">
    <source>
        <dbReference type="SAM" id="Phobius"/>
    </source>
</evidence>